<accession>A0A8S1NZ63</accession>
<dbReference type="EMBL" id="CAJJDM010000100">
    <property type="protein sequence ID" value="CAD8095073.1"/>
    <property type="molecule type" value="Genomic_DNA"/>
</dbReference>
<name>A0A8S1NZ63_PARPR</name>
<dbReference type="AlphaFoldDB" id="A0A8S1NZ63"/>
<reference evidence="1" key="1">
    <citation type="submission" date="2021-01" db="EMBL/GenBank/DDBJ databases">
        <authorList>
            <consortium name="Genoscope - CEA"/>
            <person name="William W."/>
        </authorList>
    </citation>
    <scope>NUCLEOTIDE SEQUENCE</scope>
</reference>
<evidence type="ECO:0000313" key="1">
    <source>
        <dbReference type="EMBL" id="CAD8095073.1"/>
    </source>
</evidence>
<keyword evidence="2" id="KW-1185">Reference proteome</keyword>
<proteinExistence type="predicted"/>
<dbReference type="PANTHER" id="PTHR39767">
    <property type="entry name" value="CALCIUM/CALMODULIN-BINDING MEMBRANE PROTEIN PCM4-RELATED"/>
    <property type="match status" value="1"/>
</dbReference>
<evidence type="ECO:0000313" key="2">
    <source>
        <dbReference type="Proteomes" id="UP000688137"/>
    </source>
</evidence>
<gene>
    <name evidence="1" type="ORF">PPRIM_AZ9-3.1.T0970176</name>
</gene>
<sequence length="301" mass="34701">MKIFFYLAQFIIYFGESQITWKEIYNTQNWDDQDSLYPKQNWVYSNIDGGPFSQCGDSKLFGGYGVFGKSSFVSSNLILPTHNSIRITFDFWKIDQWDGEYFRCLIDDKKAAYKTYWGTQGESICGLQLSDCLEYVDTITITISPHLSPSLIVFMTSDLNSSSLDESWGFNNFKIEITECPEGCQFCKDLTSPCDHWFNFASYWNSQDESDRWQIDNNEQLGFSECANLKIAGGNGTLSGGNSIQKLIETLIPHFRVQIVFKLWGIGSWNNELFNLDIDDNTIQLIKLIRQIQLLNFLNKM</sequence>
<dbReference type="PANTHER" id="PTHR39767:SF2">
    <property type="entry name" value="CHROMOSOME UNDETERMINED SCAFFOLD_1, WHOLE GENOME SHOTGUN SEQUENCE"/>
    <property type="match status" value="1"/>
</dbReference>
<organism evidence="1 2">
    <name type="scientific">Paramecium primaurelia</name>
    <dbReference type="NCBI Taxonomy" id="5886"/>
    <lineage>
        <taxon>Eukaryota</taxon>
        <taxon>Sar</taxon>
        <taxon>Alveolata</taxon>
        <taxon>Ciliophora</taxon>
        <taxon>Intramacronucleata</taxon>
        <taxon>Oligohymenophorea</taxon>
        <taxon>Peniculida</taxon>
        <taxon>Parameciidae</taxon>
        <taxon>Paramecium</taxon>
    </lineage>
</organism>
<protein>
    <submittedName>
        <fullName evidence="1">Uncharacterized protein</fullName>
    </submittedName>
</protein>
<dbReference type="Proteomes" id="UP000688137">
    <property type="component" value="Unassembled WGS sequence"/>
</dbReference>
<comment type="caution">
    <text evidence="1">The sequence shown here is derived from an EMBL/GenBank/DDBJ whole genome shotgun (WGS) entry which is preliminary data.</text>
</comment>
<dbReference type="OMA" id="IEITECP"/>